<dbReference type="SUPFAM" id="SSF52540">
    <property type="entry name" value="P-loop containing nucleoside triphosphate hydrolases"/>
    <property type="match status" value="2"/>
</dbReference>
<dbReference type="PROSITE" id="PS50893">
    <property type="entry name" value="ABC_TRANSPORTER_2"/>
    <property type="match status" value="2"/>
</dbReference>
<dbReference type="Pfam" id="PF00005">
    <property type="entry name" value="ABC_tran"/>
    <property type="match status" value="2"/>
</dbReference>
<name>A0A8J8B1L6_9FIRM</name>
<reference evidence="6" key="2">
    <citation type="submission" date="2021-04" db="EMBL/GenBank/DDBJ databases">
        <authorList>
            <person name="Liu J."/>
        </authorList>
    </citation>
    <scope>NUCLEOTIDE SEQUENCE</scope>
    <source>
        <strain evidence="6">BAD-6</strain>
    </source>
</reference>
<evidence type="ECO:0000256" key="2">
    <source>
        <dbReference type="ARBA" id="ARBA00022840"/>
    </source>
</evidence>
<dbReference type="SMART" id="SM00382">
    <property type="entry name" value="AAA"/>
    <property type="match status" value="2"/>
</dbReference>
<sequence length="597" mass="67901">MILLNADKISKSYTEVPLLKEISLSIHEGDKIGLIGVNGTGKSTLLKILAGLEEADSGTITKTNGITIGYLPQNPSFQKELSVMEQILLEIPEHERDVREFECKTILTKLGISDFEKPVYQLSGGEKKRVALAGVLVHPVDLLILDEPTNHIDSEMADWLEKYLVNQSGAIVLITHDRYFLDRVTNKIGELTGDALYFYEGNYSKYLDGKIAREEMALSSERKRLTLYRKELQWIRRGVRARGTKSKSRLERFEELKNSALQFSQEKLQLQTKNSRLGKKVLELHHISKSFGNKVLITDFSYTFLRNDRVGIVGPNGSGKSTLLKMILGVLPLDKGNIEIGETVKIGYFSQENEEMDLSLRVIDYIQSEAYQVSTDHGTLSASQMLERFLFPSFMHSVPLGRLSGGERRRLYLLKILMSAPNVLIFDEPTNDLDIQTLTILEDYLDSFPGAVIAVSHDRYFLDRVAVRIFAFQGNGEIGHYPGGYSDYLEMHQLEKEEQKSSIIQKADKNNPKKSDAAKPAKVKFTYNEQREYESIDGEIACLEDQLADLDDQIAKETSNHLLLQELLLRKEALDQELTFKMERWIYLNELAEQMKK</sequence>
<dbReference type="InterPro" id="IPR003439">
    <property type="entry name" value="ABC_transporter-like_ATP-bd"/>
</dbReference>
<evidence type="ECO:0000313" key="7">
    <source>
        <dbReference type="Proteomes" id="UP000675664"/>
    </source>
</evidence>
<dbReference type="Proteomes" id="UP000675664">
    <property type="component" value="Unassembled WGS sequence"/>
</dbReference>
<dbReference type="InterPro" id="IPR032781">
    <property type="entry name" value="ABC_tran_Xtn"/>
</dbReference>
<dbReference type="Gene3D" id="3.40.50.300">
    <property type="entry name" value="P-loop containing nucleotide triphosphate hydrolases"/>
    <property type="match status" value="2"/>
</dbReference>
<accession>A0A8J8B1L6</accession>
<dbReference type="GO" id="GO:0003677">
    <property type="term" value="F:DNA binding"/>
    <property type="evidence" value="ECO:0007669"/>
    <property type="project" value="InterPro"/>
</dbReference>
<evidence type="ECO:0000256" key="1">
    <source>
        <dbReference type="ARBA" id="ARBA00022741"/>
    </source>
</evidence>
<evidence type="ECO:0000256" key="3">
    <source>
        <dbReference type="SAM" id="Coils"/>
    </source>
</evidence>
<dbReference type="PANTHER" id="PTHR42855">
    <property type="entry name" value="ABC TRANSPORTER ATP-BINDING SUBUNIT"/>
    <property type="match status" value="1"/>
</dbReference>
<dbReference type="RefSeq" id="WP_227018960.1">
    <property type="nucleotide sequence ID" value="NZ_JAGSND010000008.1"/>
</dbReference>
<keyword evidence="1" id="KW-0547">Nucleotide-binding</keyword>
<dbReference type="Gene3D" id="1.10.287.380">
    <property type="entry name" value="Valyl-tRNA synthetase, C-terminal domain"/>
    <property type="match status" value="1"/>
</dbReference>
<dbReference type="AlphaFoldDB" id="A0A8J8B1L6"/>
<dbReference type="InterPro" id="IPR037118">
    <property type="entry name" value="Val-tRNA_synth_C_sf"/>
</dbReference>
<feature type="domain" description="ABC transporter" evidence="5">
    <location>
        <begin position="4"/>
        <end position="218"/>
    </location>
</feature>
<protein>
    <submittedName>
        <fullName evidence="6">ABC-F family ATP-binding cassette domain-containing protein</fullName>
    </submittedName>
</protein>
<organism evidence="6 7">
    <name type="scientific">Sinanaerobacter chloroacetimidivorans</name>
    <dbReference type="NCBI Taxonomy" id="2818044"/>
    <lineage>
        <taxon>Bacteria</taxon>
        <taxon>Bacillati</taxon>
        <taxon>Bacillota</taxon>
        <taxon>Clostridia</taxon>
        <taxon>Peptostreptococcales</taxon>
        <taxon>Anaerovoracaceae</taxon>
        <taxon>Sinanaerobacter</taxon>
    </lineage>
</organism>
<evidence type="ECO:0000313" key="6">
    <source>
        <dbReference type="EMBL" id="MBR0598838.1"/>
    </source>
</evidence>
<dbReference type="Pfam" id="PF16326">
    <property type="entry name" value="ABC_tran_CTD"/>
    <property type="match status" value="1"/>
</dbReference>
<dbReference type="InterPro" id="IPR017871">
    <property type="entry name" value="ABC_transporter-like_CS"/>
</dbReference>
<gene>
    <name evidence="6" type="ORF">KCX82_13185</name>
</gene>
<dbReference type="CDD" id="cd03221">
    <property type="entry name" value="ABCF_EF-3"/>
    <property type="match status" value="2"/>
</dbReference>
<comment type="caution">
    <text evidence="6">The sequence shown here is derived from an EMBL/GenBank/DDBJ whole genome shotgun (WGS) entry which is preliminary data.</text>
</comment>
<feature type="compositionally biased region" description="Basic and acidic residues" evidence="4">
    <location>
        <begin position="500"/>
        <end position="519"/>
    </location>
</feature>
<dbReference type="InterPro" id="IPR051309">
    <property type="entry name" value="ABCF_ATPase"/>
</dbReference>
<dbReference type="PROSITE" id="PS00211">
    <property type="entry name" value="ABC_TRANSPORTER_1"/>
    <property type="match status" value="1"/>
</dbReference>
<dbReference type="GO" id="GO:0016887">
    <property type="term" value="F:ATP hydrolysis activity"/>
    <property type="evidence" value="ECO:0007669"/>
    <property type="project" value="InterPro"/>
</dbReference>
<evidence type="ECO:0000259" key="5">
    <source>
        <dbReference type="PROSITE" id="PS50893"/>
    </source>
</evidence>
<dbReference type="InterPro" id="IPR003593">
    <property type="entry name" value="AAA+_ATPase"/>
</dbReference>
<dbReference type="PANTHER" id="PTHR42855:SF1">
    <property type="entry name" value="ABC TRANSPORTER DOMAIN-CONTAINING PROTEIN"/>
    <property type="match status" value="1"/>
</dbReference>
<keyword evidence="2 6" id="KW-0067">ATP-binding</keyword>
<proteinExistence type="predicted"/>
<keyword evidence="7" id="KW-1185">Reference proteome</keyword>
<evidence type="ECO:0000256" key="4">
    <source>
        <dbReference type="SAM" id="MobiDB-lite"/>
    </source>
</evidence>
<dbReference type="EMBL" id="JAGSND010000008">
    <property type="protein sequence ID" value="MBR0598838.1"/>
    <property type="molecule type" value="Genomic_DNA"/>
</dbReference>
<dbReference type="GO" id="GO:0005524">
    <property type="term" value="F:ATP binding"/>
    <property type="evidence" value="ECO:0007669"/>
    <property type="project" value="UniProtKB-KW"/>
</dbReference>
<dbReference type="FunFam" id="3.40.50.300:FF:000309">
    <property type="entry name" value="ABC transporter ATP-binding protein"/>
    <property type="match status" value="1"/>
</dbReference>
<dbReference type="Pfam" id="PF12848">
    <property type="entry name" value="ABC_tran_Xtn"/>
    <property type="match status" value="1"/>
</dbReference>
<reference evidence="6" key="1">
    <citation type="submission" date="2021-04" db="EMBL/GenBank/DDBJ databases">
        <title>Sinoanaerobacter chloroacetimidivorans sp. nov., an obligate anaerobic bacterium isolated from anaerobic sludge.</title>
        <authorList>
            <person name="Bao Y."/>
        </authorList>
    </citation>
    <scope>NUCLEOTIDE SEQUENCE</scope>
    <source>
        <strain evidence="6">BAD-6</strain>
    </source>
</reference>
<feature type="coiled-coil region" evidence="3">
    <location>
        <begin position="533"/>
        <end position="584"/>
    </location>
</feature>
<feature type="region of interest" description="Disordered" evidence="4">
    <location>
        <begin position="500"/>
        <end position="520"/>
    </location>
</feature>
<dbReference type="InterPro" id="IPR032524">
    <property type="entry name" value="ABC_tran_C"/>
</dbReference>
<dbReference type="InterPro" id="IPR027417">
    <property type="entry name" value="P-loop_NTPase"/>
</dbReference>
<feature type="domain" description="ABC transporter" evidence="5">
    <location>
        <begin position="282"/>
        <end position="507"/>
    </location>
</feature>
<keyword evidence="3" id="KW-0175">Coiled coil</keyword>